<name>A0AAJ2S901_9FLAO</name>
<feature type="chain" id="PRO_5042557687" description="Cleaved adhesin domain-containing protein" evidence="1">
    <location>
        <begin position="21"/>
        <end position="311"/>
    </location>
</feature>
<organism evidence="3 4">
    <name type="scientific">Flavobacterium flavipigmentatum</name>
    <dbReference type="NCBI Taxonomy" id="2893884"/>
    <lineage>
        <taxon>Bacteria</taxon>
        <taxon>Pseudomonadati</taxon>
        <taxon>Bacteroidota</taxon>
        <taxon>Flavobacteriia</taxon>
        <taxon>Flavobacteriales</taxon>
        <taxon>Flavobacteriaceae</taxon>
        <taxon>Flavobacterium</taxon>
    </lineage>
</organism>
<comment type="caution">
    <text evidence="3">The sequence shown here is derived from an EMBL/GenBank/DDBJ whole genome shotgun (WGS) entry which is preliminary data.</text>
</comment>
<gene>
    <name evidence="2" type="ORF">SGQ18_13115</name>
    <name evidence="3" type="ORF">SGQ44_13755</name>
</gene>
<evidence type="ECO:0000313" key="4">
    <source>
        <dbReference type="Proteomes" id="UP001270053"/>
    </source>
</evidence>
<reference evidence="3 5" key="1">
    <citation type="submission" date="2023-11" db="EMBL/GenBank/DDBJ databases">
        <title>Unpublished Manusciprt.</title>
        <authorList>
            <person name="Saticioglu I.B."/>
            <person name="Ay H."/>
            <person name="Ajmi N."/>
            <person name="Altun S."/>
            <person name="Duman M."/>
        </authorList>
    </citation>
    <scope>NUCLEOTIDE SEQUENCE</scope>
    <source>
        <strain evidence="2 5">Fl-33</strain>
        <strain evidence="3">Fl-77</strain>
    </source>
</reference>
<keyword evidence="1" id="KW-0732">Signal</keyword>
<evidence type="ECO:0000313" key="2">
    <source>
        <dbReference type="EMBL" id="MDX6183103.1"/>
    </source>
</evidence>
<evidence type="ECO:0000256" key="1">
    <source>
        <dbReference type="SAM" id="SignalP"/>
    </source>
</evidence>
<dbReference type="EMBL" id="JAWXVG010000006">
    <property type="protein sequence ID" value="MDX6183103.1"/>
    <property type="molecule type" value="Genomic_DNA"/>
</dbReference>
<protein>
    <recommendedName>
        <fullName evidence="6">Cleaved adhesin domain-containing protein</fullName>
    </recommendedName>
</protein>
<dbReference type="EMBL" id="JAWXVH010000007">
    <property type="protein sequence ID" value="MDX6186828.1"/>
    <property type="molecule type" value="Genomic_DNA"/>
</dbReference>
<sequence length="311" mass="34177">MKFFIFLITLLIVTVSPAQVGISTTDPKVTLDVTGEPNVPTKLDGILPPRLTGDELKAKSYGASQNGTIVYVTQPSFSPSGQVIDVTASGLYVFNFNINKWIALVSNFSGQNVFCNNDNPNSATIFDDELPAVTNDSALTQNTQYIYFGLDASIWIWNGSSYVSFVKSTNLNVGQRVSVYKTMANTVPNATDLPSTGLIELDGLIRVGLNKVDVNYYKPYIFNLSANPIKVTFTSACKGATIENRYAVQATIAANANQGVDLNDITYWTTTLTETLTVNVILPNGKWYEIEWYAYEVSAVKQIFMSALRKF</sequence>
<proteinExistence type="predicted"/>
<evidence type="ECO:0008006" key="6">
    <source>
        <dbReference type="Google" id="ProtNLM"/>
    </source>
</evidence>
<dbReference type="Proteomes" id="UP001270053">
    <property type="component" value="Unassembled WGS sequence"/>
</dbReference>
<accession>A0AAJ2S901</accession>
<dbReference type="Proteomes" id="UP001278738">
    <property type="component" value="Unassembled WGS sequence"/>
</dbReference>
<feature type="signal peptide" evidence="1">
    <location>
        <begin position="1"/>
        <end position="20"/>
    </location>
</feature>
<evidence type="ECO:0000313" key="5">
    <source>
        <dbReference type="Proteomes" id="UP001278738"/>
    </source>
</evidence>
<evidence type="ECO:0000313" key="3">
    <source>
        <dbReference type="EMBL" id="MDX6186828.1"/>
    </source>
</evidence>
<keyword evidence="5" id="KW-1185">Reference proteome</keyword>
<dbReference type="RefSeq" id="WP_229976313.1">
    <property type="nucleotide sequence ID" value="NZ_CP087133.1"/>
</dbReference>
<dbReference type="AlphaFoldDB" id="A0AAJ2S901"/>